<name>A0A9X4BK87_9GAMM</name>
<dbReference type="EMBL" id="JAOVZO020000018">
    <property type="protein sequence ID" value="MDC8013992.1"/>
    <property type="molecule type" value="Genomic_DNA"/>
</dbReference>
<feature type="signal peptide" evidence="1">
    <location>
        <begin position="1"/>
        <end position="19"/>
    </location>
</feature>
<evidence type="ECO:0000313" key="3">
    <source>
        <dbReference type="Proteomes" id="UP001139971"/>
    </source>
</evidence>
<evidence type="ECO:0000313" key="2">
    <source>
        <dbReference type="EMBL" id="MDC8013992.1"/>
    </source>
</evidence>
<feature type="chain" id="PRO_5040946524" description="Secreted protein" evidence="1">
    <location>
        <begin position="20"/>
        <end position="180"/>
    </location>
</feature>
<dbReference type="AlphaFoldDB" id="A0A9X4BK87"/>
<accession>A0A9X4BK87</accession>
<gene>
    <name evidence="2" type="ORF">OD750_015720</name>
</gene>
<reference evidence="2" key="1">
    <citation type="submission" date="2023-02" db="EMBL/GenBank/DDBJ databases">
        <title>Tahibacter soli sp. nov. isolated from soil.</title>
        <authorList>
            <person name="Baek J.H."/>
            <person name="Lee J.K."/>
            <person name="Choi D.G."/>
            <person name="Jeon C.O."/>
        </authorList>
    </citation>
    <scope>NUCLEOTIDE SEQUENCE</scope>
    <source>
        <strain evidence="2">BL</strain>
    </source>
</reference>
<dbReference type="RefSeq" id="WP_263541635.1">
    <property type="nucleotide sequence ID" value="NZ_JAOVZO020000018.1"/>
</dbReference>
<evidence type="ECO:0008006" key="4">
    <source>
        <dbReference type="Google" id="ProtNLM"/>
    </source>
</evidence>
<comment type="caution">
    <text evidence="2">The sequence shown here is derived from an EMBL/GenBank/DDBJ whole genome shotgun (WGS) entry which is preliminary data.</text>
</comment>
<dbReference type="Proteomes" id="UP001139971">
    <property type="component" value="Unassembled WGS sequence"/>
</dbReference>
<evidence type="ECO:0000256" key="1">
    <source>
        <dbReference type="SAM" id="SignalP"/>
    </source>
</evidence>
<organism evidence="2 3">
    <name type="scientific">Tahibacter soli</name>
    <dbReference type="NCBI Taxonomy" id="2983605"/>
    <lineage>
        <taxon>Bacteria</taxon>
        <taxon>Pseudomonadati</taxon>
        <taxon>Pseudomonadota</taxon>
        <taxon>Gammaproteobacteria</taxon>
        <taxon>Lysobacterales</taxon>
        <taxon>Rhodanobacteraceae</taxon>
        <taxon>Tahibacter</taxon>
    </lineage>
</organism>
<sequence>MIRPLLAALLALASTAASADIVKVRYNFFDVAGFSYLWGWFGSDLGPTQGTILDAKLVFKDYRVPEGLDAAQFHFDFALPTTGPAPYIVLDGVDMGWSGTGSFDYEATFDGFNGEILPGRFGAEIMHILEDGSPVSGGTFYGDHYLEFTVDRILPDDIFADSFDVGGEERPVETVAFPAR</sequence>
<proteinExistence type="predicted"/>
<protein>
    <recommendedName>
        <fullName evidence="4">Secreted protein</fullName>
    </recommendedName>
</protein>
<keyword evidence="3" id="KW-1185">Reference proteome</keyword>
<keyword evidence="1" id="KW-0732">Signal</keyword>